<dbReference type="OrthoDB" id="386500at2759"/>
<organism evidence="2 3">
    <name type="scientific">Plasmodium coatneyi</name>
    <dbReference type="NCBI Taxonomy" id="208452"/>
    <lineage>
        <taxon>Eukaryota</taxon>
        <taxon>Sar</taxon>
        <taxon>Alveolata</taxon>
        <taxon>Apicomplexa</taxon>
        <taxon>Aconoidasida</taxon>
        <taxon>Haemosporida</taxon>
        <taxon>Plasmodiidae</taxon>
        <taxon>Plasmodium</taxon>
    </lineage>
</organism>
<feature type="region of interest" description="Disordered" evidence="1">
    <location>
        <begin position="380"/>
        <end position="447"/>
    </location>
</feature>
<feature type="region of interest" description="Disordered" evidence="1">
    <location>
        <begin position="94"/>
        <end position="113"/>
    </location>
</feature>
<feature type="compositionally biased region" description="Basic residues" evidence="1">
    <location>
        <begin position="380"/>
        <end position="424"/>
    </location>
</feature>
<feature type="region of interest" description="Disordered" evidence="1">
    <location>
        <begin position="481"/>
        <end position="517"/>
    </location>
</feature>
<dbReference type="KEGG" id="pcot:PCOAH_00017440"/>
<evidence type="ECO:0000256" key="1">
    <source>
        <dbReference type="SAM" id="MobiDB-lite"/>
    </source>
</evidence>
<feature type="region of interest" description="Disordered" evidence="1">
    <location>
        <begin position="1344"/>
        <end position="1367"/>
    </location>
</feature>
<sequence length="1405" mass="158851">MMESDKGKHCYPPEHCSPYGIFNSITKCYLCNESNVESFIFNEEGIPPNSAEGHNHATANECAGALKGECACGGLLYKGNLEESVNINYTDRRSASTLAKREEGTSENDTKPVDLKNGISSYAYLGERTSHILQTNDSFRRSVIYTSNETPTNRTYIPRVNSDQKIKVHSDLYVYVEECRLQGETREGTTRRDRHSTRSSLNTPLSEDKPFNYTRKKDHLQMMDNTSSTYHPDDENTYVYDNLTGHNGTRDELTLKKMKTTIHLGDKLKELSKSEYIAKHSEPFGSSEIKEHDAVSPSLVDKELTRHKESNSNNHQNGGTCTDGAVTTEACKKDVCFSVINSTTEGTNVQPQLLDNFSQTVGKKKRILKMKRRLKIGLKGRRKKRTKNAFLKKKPYNGNKHRVSKTKKKKGTSSRKRIPMSKGKKGYEHRGNKKRNKLGSKNAKDYAPFKFPIRKRDKKIPSDMQKRVNENIAELIYSKLHDKNRKNKPRESEPPIMSQTKFAKRKSQKNGGKIKKAKEVKRDKRLQEVAKNSIELDEHKNLITQDYIPTDDVEEASILNDQVNLDEVNIIPGKDSDGFPIPNVATKSAGSGSYYFCLSDDVSNSSYRSFFVDAHSFDLLKITEYYDRTDGVHYTGKAEEEEEGYNDVAKRGKGKVENSNPESCTNLKSRVGSGANWMDLTNVEVGQKKNVARNAKKSFHSRNGGISAEEVRSICGGDYTTLDENEERLTFAVLRKVARFLNGESGNVQSSETMKESTKSFNIDRDGERVDPLVSNPPIDKYPQDGLFFEMVTSTSVVKSRSDDSFFEKAILNTGVENSELMDTCTYRQSCEKDKNLFLLHSNLLKQRSFFHQHGTLENEVMYILNSLTFYSHKLKNVLNYAIGRCPNGDFLQVKLLTLCLINLTEKAKRSDGPAVCFKSVSILMHELLGRVRYGVLSLSKNGEVTKFEQVIMKTYLIELIKLCRLLIASLGGIKNPSPLSSSGEFSPHNLEASSWGEVSQMSKLKTSLEKHLVRNSEDRRVFKQYGNGNENVTDCVKEKGSGVVVNSIDGDINQVRKLTNEDVDSQNGHRSYCDIYKLMKRLKRKLLLLQQNSKNNSSSLRLMLKYLDKLSYIYRVNSALMVDQKGGNIPADQLAGQLVDQMDDQIRRMLQTVEEKITAWTKGGEAICDIPTLYSIKSVQKKMEKNVFAFFEQLSGKDSHGERPIGISPRLPKRNGSMYLEGEEMAHAETNSVRNECHSKQVRGLHKGGDKKTFVDNPMHSYHDETEHLERLNECLNEVILSKREYLITNPNGHYAMLKEYKEELSLLNDLRNGENALVNDFLDHIPSSKFTKILDAYVRGTSSRNKKKGSGPPLEGNSYRESHPHLSNEECLNHRNGCCGCPSHDGRILQDAISLSEPFSATP</sequence>
<keyword evidence="3" id="KW-1185">Reference proteome</keyword>
<reference evidence="3" key="1">
    <citation type="submission" date="2016-06" db="EMBL/GenBank/DDBJ databases">
        <title>First high quality genome sequence of Plasmodium coatneyi using continuous long reads from single molecule, real-time sequencing.</title>
        <authorList>
            <person name="Chien J.-T."/>
            <person name="Pakala S.B."/>
            <person name="Geraldo J.A."/>
            <person name="Lapp S.A."/>
            <person name="Barnwell J.W."/>
            <person name="Kissinger J.C."/>
            <person name="Galinski M.R."/>
            <person name="Humphrey J.C."/>
        </authorList>
    </citation>
    <scope>NUCLEOTIDE SEQUENCE [LARGE SCALE GENOMIC DNA]</scope>
    <source>
        <strain evidence="3">Hackeri</strain>
    </source>
</reference>
<dbReference type="GeneID" id="30908470"/>
<name>A0A1B1DXK1_9APIC</name>
<proteinExistence type="predicted"/>
<dbReference type="EMBL" id="CP016245">
    <property type="protein sequence ID" value="ANQ07337.1"/>
    <property type="molecule type" value="Genomic_DNA"/>
</dbReference>
<gene>
    <name evidence="2" type="ORF">PCOAH_00017440</name>
</gene>
<evidence type="ECO:0000313" key="2">
    <source>
        <dbReference type="EMBL" id="ANQ07337.1"/>
    </source>
</evidence>
<protein>
    <submittedName>
        <fullName evidence="2">Uncharacterized protein</fullName>
    </submittedName>
</protein>
<evidence type="ECO:0000313" key="3">
    <source>
        <dbReference type="Proteomes" id="UP000092716"/>
    </source>
</evidence>
<dbReference type="Proteomes" id="UP000092716">
    <property type="component" value="Chromosome 7"/>
</dbReference>
<feature type="region of interest" description="Disordered" evidence="1">
    <location>
        <begin position="643"/>
        <end position="663"/>
    </location>
</feature>
<dbReference type="RefSeq" id="XP_019914032.1">
    <property type="nucleotide sequence ID" value="XM_020058553.1"/>
</dbReference>
<accession>A0A1B1DXK1</accession>
<feature type="region of interest" description="Disordered" evidence="1">
    <location>
        <begin position="184"/>
        <end position="211"/>
    </location>
</feature>
<dbReference type="VEuPathDB" id="PlasmoDB:PCOAH_00017440"/>
<feature type="compositionally biased region" description="Basic residues" evidence="1">
    <location>
        <begin position="502"/>
        <end position="517"/>
    </location>
</feature>